<accession>A0A1F6B042</accession>
<protein>
    <recommendedName>
        <fullName evidence="3">TrpR like protein, YerC/YecD</fullName>
    </recommendedName>
</protein>
<dbReference type="AlphaFoldDB" id="A0A1F6B042"/>
<dbReference type="Gene3D" id="1.10.1270.10">
    <property type="entry name" value="TrpR-like"/>
    <property type="match status" value="1"/>
</dbReference>
<dbReference type="InterPro" id="IPR038116">
    <property type="entry name" value="TrpR-like_sf"/>
</dbReference>
<dbReference type="InterPro" id="IPR000831">
    <property type="entry name" value="Trp_repress"/>
</dbReference>
<dbReference type="Proteomes" id="UP000176450">
    <property type="component" value="Unassembled WGS sequence"/>
</dbReference>
<dbReference type="EMBL" id="MFJX01000043">
    <property type="protein sequence ID" value="OGG30290.1"/>
    <property type="molecule type" value="Genomic_DNA"/>
</dbReference>
<evidence type="ECO:0000313" key="1">
    <source>
        <dbReference type="EMBL" id="OGG30290.1"/>
    </source>
</evidence>
<organism evidence="1 2">
    <name type="scientific">Candidatus Gottesmanbacteria bacterium RIFCSPLOWO2_01_FULL_46_9</name>
    <dbReference type="NCBI Taxonomy" id="1798394"/>
    <lineage>
        <taxon>Bacteria</taxon>
        <taxon>Candidatus Gottesmaniibacteriota</taxon>
    </lineage>
</organism>
<evidence type="ECO:0000313" key="2">
    <source>
        <dbReference type="Proteomes" id="UP000176450"/>
    </source>
</evidence>
<evidence type="ECO:0008006" key="3">
    <source>
        <dbReference type="Google" id="ProtNLM"/>
    </source>
</evidence>
<dbReference type="GO" id="GO:0003700">
    <property type="term" value="F:DNA-binding transcription factor activity"/>
    <property type="evidence" value="ECO:0007669"/>
    <property type="project" value="InterPro"/>
</dbReference>
<comment type="caution">
    <text evidence="1">The sequence shown here is derived from an EMBL/GenBank/DDBJ whole genome shotgun (WGS) entry which is preliminary data.</text>
</comment>
<dbReference type="Pfam" id="PF01371">
    <property type="entry name" value="Trp_repressor"/>
    <property type="match status" value="1"/>
</dbReference>
<gene>
    <name evidence="1" type="ORF">A3A63_03970</name>
</gene>
<reference evidence="1 2" key="1">
    <citation type="journal article" date="2016" name="Nat. Commun.">
        <title>Thousands of microbial genomes shed light on interconnected biogeochemical processes in an aquifer system.</title>
        <authorList>
            <person name="Anantharaman K."/>
            <person name="Brown C.T."/>
            <person name="Hug L.A."/>
            <person name="Sharon I."/>
            <person name="Castelle C.J."/>
            <person name="Probst A.J."/>
            <person name="Thomas B.C."/>
            <person name="Singh A."/>
            <person name="Wilkins M.J."/>
            <person name="Karaoz U."/>
            <person name="Brodie E.L."/>
            <person name="Williams K.H."/>
            <person name="Hubbard S.S."/>
            <person name="Banfield J.F."/>
        </authorList>
    </citation>
    <scope>NUCLEOTIDE SEQUENCE [LARGE SCALE GENOMIC DNA]</scope>
</reference>
<dbReference type="GO" id="GO:0043565">
    <property type="term" value="F:sequence-specific DNA binding"/>
    <property type="evidence" value="ECO:0007669"/>
    <property type="project" value="InterPro"/>
</dbReference>
<dbReference type="SUPFAM" id="SSF48295">
    <property type="entry name" value="TrpR-like"/>
    <property type="match status" value="1"/>
</dbReference>
<name>A0A1F6B042_9BACT</name>
<sequence>MSRVSAYKLDKSIEAEMFRKFWSSISLLRDASTASSFFSDLLTDTEEVMLAKRFTVAILLLSGKRPIDIKAILHVSYSTIGTVSSWLKNAKPQTTQLLERMMKESKWESFIDQIDAVLDALPPRYGTDWSKAGKAKWKRKMERASRQSLR</sequence>
<proteinExistence type="predicted"/>
<dbReference type="InterPro" id="IPR010921">
    <property type="entry name" value="Trp_repressor/repl_initiator"/>
</dbReference>